<gene>
    <name evidence="7" type="ORF">JI746_03610</name>
</gene>
<organism evidence="7 8">
    <name type="scientific">Ramlibacter alkalitolerans</name>
    <dbReference type="NCBI Taxonomy" id="2039631"/>
    <lineage>
        <taxon>Bacteria</taxon>
        <taxon>Pseudomonadati</taxon>
        <taxon>Pseudomonadota</taxon>
        <taxon>Betaproteobacteria</taxon>
        <taxon>Burkholderiales</taxon>
        <taxon>Comamonadaceae</taxon>
        <taxon>Ramlibacter</taxon>
    </lineage>
</organism>
<evidence type="ECO:0000256" key="3">
    <source>
        <dbReference type="ARBA" id="ARBA00022748"/>
    </source>
</evidence>
<proteinExistence type="inferred from homology"/>
<evidence type="ECO:0000256" key="2">
    <source>
        <dbReference type="ARBA" id="ARBA00007758"/>
    </source>
</evidence>
<dbReference type="InterPro" id="IPR004799">
    <property type="entry name" value="Periplasmic_diS_OxRdtase_DsbE"/>
</dbReference>
<dbReference type="PANTHER" id="PTHR42852:SF6">
    <property type="entry name" value="THIOL:DISULFIDE INTERCHANGE PROTEIN DSBE"/>
    <property type="match status" value="1"/>
</dbReference>
<dbReference type="InterPro" id="IPR017937">
    <property type="entry name" value="Thioredoxin_CS"/>
</dbReference>
<dbReference type="RefSeq" id="WP_201687427.1">
    <property type="nucleotide sequence ID" value="NZ_JAEQND010000002.1"/>
</dbReference>
<comment type="subcellular location">
    <subcellularLocation>
        <location evidence="1">Cell envelope</location>
    </subcellularLocation>
</comment>
<name>A0ABS1JK44_9BURK</name>
<feature type="domain" description="Thioredoxin" evidence="6">
    <location>
        <begin position="33"/>
        <end position="175"/>
    </location>
</feature>
<dbReference type="InterPro" id="IPR050553">
    <property type="entry name" value="Thioredoxin_ResA/DsbE_sf"/>
</dbReference>
<evidence type="ECO:0000259" key="6">
    <source>
        <dbReference type="PROSITE" id="PS51352"/>
    </source>
</evidence>
<comment type="similarity">
    <text evidence="2">Belongs to the thioredoxin family. DsbE subfamily.</text>
</comment>
<evidence type="ECO:0000313" key="8">
    <source>
        <dbReference type="Proteomes" id="UP000622707"/>
    </source>
</evidence>
<dbReference type="Pfam" id="PF08534">
    <property type="entry name" value="Redoxin"/>
    <property type="match status" value="1"/>
</dbReference>
<keyword evidence="5" id="KW-0676">Redox-active center</keyword>
<dbReference type="CDD" id="cd03010">
    <property type="entry name" value="TlpA_like_DsbE"/>
    <property type="match status" value="1"/>
</dbReference>
<protein>
    <submittedName>
        <fullName evidence="7">DsbE family thiol:disulfide interchange protein</fullName>
    </submittedName>
</protein>
<dbReference type="EMBL" id="JAEQND010000002">
    <property type="protein sequence ID" value="MBL0424185.1"/>
    <property type="molecule type" value="Genomic_DNA"/>
</dbReference>
<dbReference type="InterPro" id="IPR013740">
    <property type="entry name" value="Redoxin"/>
</dbReference>
<dbReference type="Gene3D" id="3.40.30.10">
    <property type="entry name" value="Glutaredoxin"/>
    <property type="match status" value="1"/>
</dbReference>
<dbReference type="PANTHER" id="PTHR42852">
    <property type="entry name" value="THIOL:DISULFIDE INTERCHANGE PROTEIN DSBE"/>
    <property type="match status" value="1"/>
</dbReference>
<reference evidence="7 8" key="1">
    <citation type="journal article" date="2017" name="Int. J. Syst. Evol. Microbiol.">
        <title>Ramlibacter alkalitolerans sp. nov., alkali-tolerant bacterium isolated from soil of ginseng.</title>
        <authorList>
            <person name="Lee D.H."/>
            <person name="Cha C.J."/>
        </authorList>
    </citation>
    <scope>NUCLEOTIDE SEQUENCE [LARGE SCALE GENOMIC DNA]</scope>
    <source>
        <strain evidence="7 8">KACC 19305</strain>
    </source>
</reference>
<dbReference type="PROSITE" id="PS51352">
    <property type="entry name" value="THIOREDOXIN_2"/>
    <property type="match status" value="1"/>
</dbReference>
<evidence type="ECO:0000256" key="4">
    <source>
        <dbReference type="ARBA" id="ARBA00023157"/>
    </source>
</evidence>
<dbReference type="Proteomes" id="UP000622707">
    <property type="component" value="Unassembled WGS sequence"/>
</dbReference>
<sequence>MKIKHLIPLAIFLVIAIFLGVGLTRDPRKLPSTFIDKPAPQFRVPQVVSAEKTFSPQDMKGQVWMLNVYASWCVACRVEHPLLVEIAKSNAVPLIGLNYKDKREDALKMLEQQGNPYTLSAYDLDGRVGIDFGVYGVPETFIIDKNGVIRHKQIGPITPEALKDEILPLIAKLKAAA</sequence>
<dbReference type="PROSITE" id="PS00194">
    <property type="entry name" value="THIOREDOXIN_1"/>
    <property type="match status" value="1"/>
</dbReference>
<dbReference type="InterPro" id="IPR013766">
    <property type="entry name" value="Thioredoxin_domain"/>
</dbReference>
<comment type="caution">
    <text evidence="7">The sequence shown here is derived from an EMBL/GenBank/DDBJ whole genome shotgun (WGS) entry which is preliminary data.</text>
</comment>
<dbReference type="SUPFAM" id="SSF52833">
    <property type="entry name" value="Thioredoxin-like"/>
    <property type="match status" value="1"/>
</dbReference>
<accession>A0ABS1JK44</accession>
<dbReference type="InterPro" id="IPR036249">
    <property type="entry name" value="Thioredoxin-like_sf"/>
</dbReference>
<evidence type="ECO:0000256" key="5">
    <source>
        <dbReference type="ARBA" id="ARBA00023284"/>
    </source>
</evidence>
<evidence type="ECO:0000256" key="1">
    <source>
        <dbReference type="ARBA" id="ARBA00004196"/>
    </source>
</evidence>
<keyword evidence="3" id="KW-0201">Cytochrome c-type biogenesis</keyword>
<dbReference type="NCBIfam" id="TIGR00385">
    <property type="entry name" value="dsbE"/>
    <property type="match status" value="1"/>
</dbReference>
<keyword evidence="4" id="KW-1015">Disulfide bond</keyword>
<keyword evidence="8" id="KW-1185">Reference proteome</keyword>
<evidence type="ECO:0000313" key="7">
    <source>
        <dbReference type="EMBL" id="MBL0424185.1"/>
    </source>
</evidence>